<keyword evidence="1" id="KW-0813">Transport</keyword>
<sequence>MVDYVAPMLNKIDIHVERRLTYELEERKIKANREYLKAFGLVNDQVQDFVAKVMQLNSICQDMTNKIQLNKAKNARFIS</sequence>
<accession>J9DQI0</accession>
<dbReference type="GO" id="GO:0015031">
    <property type="term" value="P:protein transport"/>
    <property type="evidence" value="ECO:0007669"/>
    <property type="project" value="UniProtKB-KW"/>
</dbReference>
<comment type="subcellular location">
    <subcellularLocation>
        <location evidence="1">Golgi apparatus membrane</location>
        <topology evidence="1">Peripheral membrane protein</topology>
    </subcellularLocation>
</comment>
<dbReference type="InterPro" id="IPR048368">
    <property type="entry name" value="COG6_N"/>
</dbReference>
<protein>
    <recommendedName>
        <fullName evidence="1">Conserved oligomeric Golgi complex subunit 6</fullName>
        <shortName evidence="1">COG complex subunit 6</shortName>
    </recommendedName>
    <alternativeName>
        <fullName evidence="1">Component of oligomeric Golgi complex 6</fullName>
    </alternativeName>
</protein>
<keyword evidence="1" id="KW-0333">Golgi apparatus</keyword>
<name>J9DQI0_WUCBA</name>
<dbReference type="AlphaFoldDB" id="J9DQI0"/>
<gene>
    <name evidence="3" type="ORF">WUBG_17275</name>
</gene>
<evidence type="ECO:0000259" key="2">
    <source>
        <dbReference type="Pfam" id="PF06419"/>
    </source>
</evidence>
<evidence type="ECO:0000256" key="1">
    <source>
        <dbReference type="RuleBase" id="RU365075"/>
    </source>
</evidence>
<proteinExistence type="inferred from homology"/>
<reference evidence="4" key="1">
    <citation type="submission" date="2012-08" db="EMBL/GenBank/DDBJ databases">
        <title>The Genome Sequence of Wuchereria bancrofti.</title>
        <authorList>
            <person name="Nutman T.B."/>
            <person name="Fink D.L."/>
            <person name="Russ C."/>
            <person name="Young S."/>
            <person name="Zeng Q."/>
            <person name="Koehrsen M."/>
            <person name="Alvarado L."/>
            <person name="Berlin A."/>
            <person name="Chapman S.B."/>
            <person name="Chen Z."/>
            <person name="Freedman E."/>
            <person name="Gellesch M."/>
            <person name="Goldberg J."/>
            <person name="Griggs A."/>
            <person name="Gujja S."/>
            <person name="Heilman E.R."/>
            <person name="Heiman D."/>
            <person name="Hepburn T."/>
            <person name="Howarth C."/>
            <person name="Jen D."/>
            <person name="Larson L."/>
            <person name="Lewis B."/>
            <person name="Mehta T."/>
            <person name="Park D."/>
            <person name="Pearson M."/>
            <person name="Roberts A."/>
            <person name="Saif S."/>
            <person name="Shea T."/>
            <person name="Shenoy N."/>
            <person name="Sisk P."/>
            <person name="Stolte C."/>
            <person name="Sykes S."/>
            <person name="Walk T."/>
            <person name="White J."/>
            <person name="Yandava C."/>
            <person name="Haas B."/>
            <person name="Henn M.R."/>
            <person name="Nusbaum C."/>
            <person name="Birren B."/>
        </authorList>
    </citation>
    <scope>NUCLEOTIDE SEQUENCE [LARGE SCALE GENOMIC DNA]</scope>
    <source>
        <strain evidence="4">NA</strain>
    </source>
</reference>
<keyword evidence="1" id="KW-0472">Membrane</keyword>
<organism evidence="3 4">
    <name type="scientific">Wuchereria bancrofti</name>
    <dbReference type="NCBI Taxonomy" id="6293"/>
    <lineage>
        <taxon>Eukaryota</taxon>
        <taxon>Metazoa</taxon>
        <taxon>Ecdysozoa</taxon>
        <taxon>Nematoda</taxon>
        <taxon>Chromadorea</taxon>
        <taxon>Rhabditida</taxon>
        <taxon>Spirurina</taxon>
        <taxon>Spiruromorpha</taxon>
        <taxon>Filarioidea</taxon>
        <taxon>Onchocercidae</taxon>
        <taxon>Wuchereria</taxon>
    </lineage>
</organism>
<comment type="function">
    <text evidence="1">Required for normal Golgi function.</text>
</comment>
<comment type="caution">
    <text evidence="3">The sequence shown here is derived from an EMBL/GenBank/DDBJ whole genome shotgun (WGS) entry which is preliminary data.</text>
</comment>
<dbReference type="EMBL" id="ADBV01017627">
    <property type="protein sequence ID" value="EJW71816.1"/>
    <property type="molecule type" value="Genomic_DNA"/>
</dbReference>
<keyword evidence="1" id="KW-0653">Protein transport</keyword>
<dbReference type="Pfam" id="PF06419">
    <property type="entry name" value="COG6_N"/>
    <property type="match status" value="1"/>
</dbReference>
<dbReference type="Proteomes" id="UP000004810">
    <property type="component" value="Unassembled WGS sequence"/>
</dbReference>
<comment type="similarity">
    <text evidence="1">Belongs to the COG6 family.</text>
</comment>
<dbReference type="GO" id="GO:0006891">
    <property type="term" value="P:intra-Golgi vesicle-mediated transport"/>
    <property type="evidence" value="ECO:0007669"/>
    <property type="project" value="UniProtKB-UniRule"/>
</dbReference>
<dbReference type="GO" id="GO:0017119">
    <property type="term" value="C:Golgi transport complex"/>
    <property type="evidence" value="ECO:0007669"/>
    <property type="project" value="UniProtKB-UniRule"/>
</dbReference>
<feature type="domain" description="Conserved oligomeric complex COG6 N-terminal" evidence="2">
    <location>
        <begin position="14"/>
        <end position="78"/>
    </location>
</feature>
<dbReference type="GO" id="GO:0000139">
    <property type="term" value="C:Golgi membrane"/>
    <property type="evidence" value="ECO:0007669"/>
    <property type="project" value="UniProtKB-SubCell"/>
</dbReference>
<evidence type="ECO:0000313" key="4">
    <source>
        <dbReference type="Proteomes" id="UP000004810"/>
    </source>
</evidence>
<comment type="subunit">
    <text evidence="1">Component of the conserved oligomeric Golgi complex.</text>
</comment>
<evidence type="ECO:0000313" key="3">
    <source>
        <dbReference type="EMBL" id="EJW71816.1"/>
    </source>
</evidence>